<keyword evidence="7" id="KW-1185">Reference proteome</keyword>
<evidence type="ECO:0000313" key="6">
    <source>
        <dbReference type="EMBL" id="ORY20376.1"/>
    </source>
</evidence>
<dbReference type="GO" id="GO:0006508">
    <property type="term" value="P:proteolysis"/>
    <property type="evidence" value="ECO:0007669"/>
    <property type="project" value="UniProtKB-KW"/>
</dbReference>
<dbReference type="GO" id="GO:0016926">
    <property type="term" value="P:protein desumoylation"/>
    <property type="evidence" value="ECO:0007669"/>
    <property type="project" value="TreeGrafter"/>
</dbReference>
<evidence type="ECO:0000256" key="2">
    <source>
        <dbReference type="ARBA" id="ARBA00022670"/>
    </source>
</evidence>
<evidence type="ECO:0000259" key="5">
    <source>
        <dbReference type="PROSITE" id="PS50600"/>
    </source>
</evidence>
<dbReference type="GO" id="GO:0016929">
    <property type="term" value="F:deSUMOylase activity"/>
    <property type="evidence" value="ECO:0007669"/>
    <property type="project" value="TreeGrafter"/>
</dbReference>
<dbReference type="GO" id="GO:0005634">
    <property type="term" value="C:nucleus"/>
    <property type="evidence" value="ECO:0007669"/>
    <property type="project" value="TreeGrafter"/>
</dbReference>
<dbReference type="PANTHER" id="PTHR12606:SF141">
    <property type="entry name" value="GH15225P-RELATED"/>
    <property type="match status" value="1"/>
</dbReference>
<keyword evidence="4" id="KW-0788">Thiol protease</keyword>
<dbReference type="PROSITE" id="PS50600">
    <property type="entry name" value="ULP_PROTEASE"/>
    <property type="match status" value="1"/>
</dbReference>
<dbReference type="Pfam" id="PF02902">
    <property type="entry name" value="Peptidase_C48"/>
    <property type="match status" value="1"/>
</dbReference>
<evidence type="ECO:0000256" key="4">
    <source>
        <dbReference type="ARBA" id="ARBA00022807"/>
    </source>
</evidence>
<dbReference type="STRING" id="329046.A0A1Y2ACZ6"/>
<dbReference type="InterPro" id="IPR038765">
    <property type="entry name" value="Papain-like_cys_pep_sf"/>
</dbReference>
<evidence type="ECO:0000313" key="7">
    <source>
        <dbReference type="Proteomes" id="UP000193642"/>
    </source>
</evidence>
<evidence type="ECO:0000256" key="1">
    <source>
        <dbReference type="ARBA" id="ARBA00005234"/>
    </source>
</evidence>
<dbReference type="Gene3D" id="3.40.395.10">
    <property type="entry name" value="Adenoviral Proteinase, Chain A"/>
    <property type="match status" value="1"/>
</dbReference>
<dbReference type="EMBL" id="MCGO01000242">
    <property type="protein sequence ID" value="ORY20376.1"/>
    <property type="molecule type" value="Genomic_DNA"/>
</dbReference>
<dbReference type="SUPFAM" id="SSF54001">
    <property type="entry name" value="Cysteine proteinases"/>
    <property type="match status" value="1"/>
</dbReference>
<proteinExistence type="inferred from homology"/>
<sequence length="220" mass="26235">MNNVFEKSPENRQVPQHCRVQVSALQTLKPRQWLNDEVLDEYGRLIMERSLKHGSDTGFHYSKIHIHSCFFFTTLSKQGYKNVARWSKSFNTFDLDLLLFPIHTTNHWSLGVVDFKKKSIEYYDSFGRENPAFFKLTREYLRSEWLSKKCKGAFPDRIWKAQCRRDIPRQSNSWDCGLFVCRYMECLSRNGSWDFAQNDMSFIRRRILLEICCGELRAFE</sequence>
<dbReference type="AlphaFoldDB" id="A0A1Y2ACZ6"/>
<reference evidence="6 7" key="1">
    <citation type="submission" date="2016-07" db="EMBL/GenBank/DDBJ databases">
        <title>Pervasive Adenine N6-methylation of Active Genes in Fungi.</title>
        <authorList>
            <consortium name="DOE Joint Genome Institute"/>
            <person name="Mondo S.J."/>
            <person name="Dannebaum R.O."/>
            <person name="Kuo R.C."/>
            <person name="Labutti K."/>
            <person name="Haridas S."/>
            <person name="Kuo A."/>
            <person name="Salamov A."/>
            <person name="Ahrendt S.R."/>
            <person name="Lipzen A."/>
            <person name="Sullivan W."/>
            <person name="Andreopoulos W.B."/>
            <person name="Clum A."/>
            <person name="Lindquist E."/>
            <person name="Daum C."/>
            <person name="Ramamoorthy G.K."/>
            <person name="Gryganskyi A."/>
            <person name="Culley D."/>
            <person name="Magnuson J.K."/>
            <person name="James T.Y."/>
            <person name="O'Malley M.A."/>
            <person name="Stajich J.E."/>
            <person name="Spatafora J.W."/>
            <person name="Visel A."/>
            <person name="Grigoriev I.V."/>
        </authorList>
    </citation>
    <scope>NUCLEOTIDE SEQUENCE [LARGE SCALE GENOMIC DNA]</scope>
    <source>
        <strain evidence="6 7">JEL800</strain>
    </source>
</reference>
<accession>A0A1Y2ACZ6</accession>
<evidence type="ECO:0000256" key="3">
    <source>
        <dbReference type="ARBA" id="ARBA00022801"/>
    </source>
</evidence>
<feature type="domain" description="Ubiquitin-like protease family profile" evidence="5">
    <location>
        <begin position="18"/>
        <end position="187"/>
    </location>
</feature>
<dbReference type="PANTHER" id="PTHR12606">
    <property type="entry name" value="SENTRIN/SUMO-SPECIFIC PROTEASE"/>
    <property type="match status" value="1"/>
</dbReference>
<dbReference type="Proteomes" id="UP000193642">
    <property type="component" value="Unassembled WGS sequence"/>
</dbReference>
<keyword evidence="2" id="KW-0645">Protease</keyword>
<comment type="caution">
    <text evidence="6">The sequence shown here is derived from an EMBL/GenBank/DDBJ whole genome shotgun (WGS) entry which is preliminary data.</text>
</comment>
<dbReference type="InterPro" id="IPR003653">
    <property type="entry name" value="Peptidase_C48_C"/>
</dbReference>
<gene>
    <name evidence="6" type="ORF">BCR33DRAFT_672121</name>
</gene>
<dbReference type="OrthoDB" id="1939479at2759"/>
<protein>
    <submittedName>
        <fullName evidence="6">Cysteine proteinase</fullName>
    </submittedName>
</protein>
<name>A0A1Y2ACZ6_9FUNG</name>
<organism evidence="6 7">
    <name type="scientific">Rhizoclosmatium globosum</name>
    <dbReference type="NCBI Taxonomy" id="329046"/>
    <lineage>
        <taxon>Eukaryota</taxon>
        <taxon>Fungi</taxon>
        <taxon>Fungi incertae sedis</taxon>
        <taxon>Chytridiomycota</taxon>
        <taxon>Chytridiomycota incertae sedis</taxon>
        <taxon>Chytridiomycetes</taxon>
        <taxon>Chytridiales</taxon>
        <taxon>Chytriomycetaceae</taxon>
        <taxon>Rhizoclosmatium</taxon>
    </lineage>
</organism>
<comment type="similarity">
    <text evidence="1">Belongs to the peptidase C48 family.</text>
</comment>
<keyword evidence="3" id="KW-0378">Hydrolase</keyword>